<keyword evidence="3" id="KW-0479">Metal-binding</keyword>
<dbReference type="FunFam" id="3.30.40.10:FF:001015">
    <property type="entry name" value="FHA domaincontaining protein"/>
    <property type="match status" value="1"/>
</dbReference>
<dbReference type="PANTHER" id="PTHR16079:SF4">
    <property type="entry name" value="E3 UBIQUITIN-PROTEIN LIGASE CHFR"/>
    <property type="match status" value="1"/>
</dbReference>
<dbReference type="InterPro" id="IPR052256">
    <property type="entry name" value="E3_ubiquitin-ligase_CHFR"/>
</dbReference>
<dbReference type="SMART" id="SM00184">
    <property type="entry name" value="RING"/>
    <property type="match status" value="1"/>
</dbReference>
<feature type="domain" description="RING-type" evidence="9">
    <location>
        <begin position="228"/>
        <end position="266"/>
    </location>
</feature>
<evidence type="ECO:0000256" key="1">
    <source>
        <dbReference type="ARBA" id="ARBA00005797"/>
    </source>
</evidence>
<dbReference type="RefSeq" id="XP_002117834.1">
    <property type="nucleotide sequence ID" value="XM_002117798.1"/>
</dbReference>
<dbReference type="GO" id="GO:0008270">
    <property type="term" value="F:zinc ion binding"/>
    <property type="evidence" value="ECO:0007669"/>
    <property type="project" value="UniProtKB-KW"/>
</dbReference>
<evidence type="ECO:0000256" key="6">
    <source>
        <dbReference type="PROSITE-ProRule" id="PRU00175"/>
    </source>
</evidence>
<dbReference type="InParanoid" id="B3SC84"/>
<evidence type="ECO:0000256" key="7">
    <source>
        <dbReference type="SAM" id="MobiDB-lite"/>
    </source>
</evidence>
<evidence type="ECO:0000259" key="8">
    <source>
        <dbReference type="PROSITE" id="PS50006"/>
    </source>
</evidence>
<dbReference type="PROSITE" id="PS50089">
    <property type="entry name" value="ZF_RING_2"/>
    <property type="match status" value="1"/>
</dbReference>
<dbReference type="Proteomes" id="UP000009022">
    <property type="component" value="Unassembled WGS sequence"/>
</dbReference>
<proteinExistence type="inferred from homology"/>
<name>B3SC84_TRIAD</name>
<dbReference type="Gene3D" id="3.30.40.10">
    <property type="entry name" value="Zinc/RING finger domain, C3HC4 (zinc finger)"/>
    <property type="match status" value="1"/>
</dbReference>
<dbReference type="GeneID" id="6759047"/>
<feature type="region of interest" description="Disordered" evidence="7">
    <location>
        <begin position="151"/>
        <end position="180"/>
    </location>
</feature>
<evidence type="ECO:0000313" key="11">
    <source>
        <dbReference type="Proteomes" id="UP000009022"/>
    </source>
</evidence>
<evidence type="ECO:0000256" key="2">
    <source>
        <dbReference type="ARBA" id="ARBA00017908"/>
    </source>
</evidence>
<dbReference type="SUPFAM" id="SSF57850">
    <property type="entry name" value="RING/U-box"/>
    <property type="match status" value="1"/>
</dbReference>
<feature type="domain" description="FHA" evidence="8">
    <location>
        <begin position="26"/>
        <end position="79"/>
    </location>
</feature>
<feature type="compositionally biased region" description="Basic and acidic residues" evidence="7">
    <location>
        <begin position="168"/>
        <end position="177"/>
    </location>
</feature>
<keyword evidence="4 6" id="KW-0863">Zinc-finger</keyword>
<dbReference type="PROSITE" id="PS00518">
    <property type="entry name" value="ZF_RING_1"/>
    <property type="match status" value="1"/>
</dbReference>
<dbReference type="InterPro" id="IPR000253">
    <property type="entry name" value="FHA_dom"/>
</dbReference>
<dbReference type="InterPro" id="IPR008984">
    <property type="entry name" value="SMAD_FHA_dom_sf"/>
</dbReference>
<accession>B3SC84</accession>
<keyword evidence="11" id="KW-1185">Reference proteome</keyword>
<dbReference type="Gene3D" id="2.60.200.20">
    <property type="match status" value="1"/>
</dbReference>
<dbReference type="InterPro" id="IPR013083">
    <property type="entry name" value="Znf_RING/FYVE/PHD"/>
</dbReference>
<dbReference type="Pfam" id="PF13639">
    <property type="entry name" value="zf-RING_2"/>
    <property type="match status" value="1"/>
</dbReference>
<organism evidence="10 11">
    <name type="scientific">Trichoplax adhaerens</name>
    <name type="common">Trichoplax reptans</name>
    <dbReference type="NCBI Taxonomy" id="10228"/>
    <lineage>
        <taxon>Eukaryota</taxon>
        <taxon>Metazoa</taxon>
        <taxon>Placozoa</taxon>
        <taxon>Uniplacotomia</taxon>
        <taxon>Trichoplacea</taxon>
        <taxon>Trichoplacidae</taxon>
        <taxon>Trichoplax</taxon>
    </lineage>
</organism>
<evidence type="ECO:0000256" key="3">
    <source>
        <dbReference type="ARBA" id="ARBA00022723"/>
    </source>
</evidence>
<sequence>MLTLMPASQRPKHHLIPEKIILKGKTRLGRQAEMVDVVINSNHSLLISRLHATITRNESGYFSIENHGLNGLLVNSKCIKSCNLSHGDIIVFGGAGNGAVVGQEVQSTLSELVYRFCQYTLGEASCTVDSPTVHLVDDDIDQYVGEQAQTVMHSKRKRANSQDSSTSTEKKSLEKESSNYNQDSLSDLIDFVCENTSLDSQKKQDDNNNEKQSHNEENFSKIGEEFTCSICQSLLVAAHLLPCSHSFCKECIYTWLSNHSTCPTCRKRSRLSQLVAEKVVDNAIAVMAEKFLNEGELADWKSRWNDVSKFNLKSLSGKENAHKRPIARRQEEYEIIGCNCAVKLNACIEMKNLFFIRSLLALHNLSEMTSYFIRRL</sequence>
<dbReference type="InterPro" id="IPR017907">
    <property type="entry name" value="Znf_RING_CS"/>
</dbReference>
<reference evidence="10 11" key="1">
    <citation type="journal article" date="2008" name="Nature">
        <title>The Trichoplax genome and the nature of placozoans.</title>
        <authorList>
            <person name="Srivastava M."/>
            <person name="Begovic E."/>
            <person name="Chapman J."/>
            <person name="Putnam N.H."/>
            <person name="Hellsten U."/>
            <person name="Kawashima T."/>
            <person name="Kuo A."/>
            <person name="Mitros T."/>
            <person name="Salamov A."/>
            <person name="Carpenter M.L."/>
            <person name="Signorovitch A.Y."/>
            <person name="Moreno M.A."/>
            <person name="Kamm K."/>
            <person name="Grimwood J."/>
            <person name="Schmutz J."/>
            <person name="Shapiro H."/>
            <person name="Grigoriev I.V."/>
            <person name="Buss L.W."/>
            <person name="Schierwater B."/>
            <person name="Dellaporta S.L."/>
            <person name="Rokhsar D.S."/>
        </authorList>
    </citation>
    <scope>NUCLEOTIDE SEQUENCE [LARGE SCALE GENOMIC DNA]</scope>
    <source>
        <strain evidence="10 11">Grell-BS-1999</strain>
    </source>
</reference>
<dbReference type="OMA" id="FRINCKG"/>
<dbReference type="SMART" id="SM00240">
    <property type="entry name" value="FHA"/>
    <property type="match status" value="1"/>
</dbReference>
<evidence type="ECO:0000256" key="4">
    <source>
        <dbReference type="ARBA" id="ARBA00022771"/>
    </source>
</evidence>
<evidence type="ECO:0000259" key="9">
    <source>
        <dbReference type="PROSITE" id="PS50089"/>
    </source>
</evidence>
<dbReference type="KEGG" id="tad:TRIADDRAFT_61874"/>
<gene>
    <name evidence="10" type="ORF">TRIADDRAFT_61874</name>
</gene>
<dbReference type="eggNOG" id="ENOG502SBTG">
    <property type="taxonomic scope" value="Eukaryota"/>
</dbReference>
<comment type="similarity">
    <text evidence="1">Belongs to the CHFR family.</text>
</comment>
<dbReference type="STRING" id="10228.B3SC84"/>
<dbReference type="Pfam" id="PF00498">
    <property type="entry name" value="FHA"/>
    <property type="match status" value="1"/>
</dbReference>
<dbReference type="PhylomeDB" id="B3SC84"/>
<dbReference type="PROSITE" id="PS50006">
    <property type="entry name" value="FHA_DOMAIN"/>
    <property type="match status" value="1"/>
</dbReference>
<dbReference type="InterPro" id="IPR001841">
    <property type="entry name" value="Znf_RING"/>
</dbReference>
<keyword evidence="5" id="KW-0862">Zinc</keyword>
<dbReference type="HOGENOM" id="CLU_736368_0_0_1"/>
<dbReference type="SUPFAM" id="SSF49879">
    <property type="entry name" value="SMAD/FHA domain"/>
    <property type="match status" value="1"/>
</dbReference>
<dbReference type="OrthoDB" id="426657at2759"/>
<dbReference type="PANTHER" id="PTHR16079">
    <property type="entry name" value="UBIQUITIN LIGASE PROTEIN CHFR"/>
    <property type="match status" value="1"/>
</dbReference>
<evidence type="ECO:0000256" key="5">
    <source>
        <dbReference type="ARBA" id="ARBA00022833"/>
    </source>
</evidence>
<dbReference type="AlphaFoldDB" id="B3SC84"/>
<protein>
    <recommendedName>
        <fullName evidence="2">E3 ubiquitin-protein ligase CHFR</fullName>
    </recommendedName>
</protein>
<evidence type="ECO:0000313" key="10">
    <source>
        <dbReference type="EMBL" id="EDV19677.1"/>
    </source>
</evidence>
<dbReference type="EMBL" id="DS985268">
    <property type="protein sequence ID" value="EDV19677.1"/>
    <property type="molecule type" value="Genomic_DNA"/>
</dbReference>
<dbReference type="CTD" id="6759047"/>